<evidence type="ECO:0000256" key="1">
    <source>
        <dbReference type="ARBA" id="ARBA00003856"/>
    </source>
</evidence>
<proteinExistence type="predicted"/>
<keyword evidence="7" id="KW-0325">Glycoprotein</keyword>
<keyword evidence="5" id="KW-0472">Membrane</keyword>
<evidence type="ECO:0000256" key="5">
    <source>
        <dbReference type="ARBA" id="ARBA00022475"/>
    </source>
</evidence>
<dbReference type="Proteomes" id="UP001314229">
    <property type="component" value="Unassembled WGS sequence"/>
</dbReference>
<keyword evidence="5" id="KW-1003">Cell membrane</keyword>
<evidence type="ECO:0000256" key="4">
    <source>
        <dbReference type="ARBA" id="ARBA00019443"/>
    </source>
</evidence>
<dbReference type="GO" id="GO:0005640">
    <property type="term" value="C:nuclear outer membrane"/>
    <property type="evidence" value="ECO:0007669"/>
    <property type="project" value="UniProtKB-SubCell"/>
</dbReference>
<evidence type="ECO:0000256" key="2">
    <source>
        <dbReference type="ARBA" id="ARBA00004251"/>
    </source>
</evidence>
<evidence type="ECO:0000256" key="3">
    <source>
        <dbReference type="ARBA" id="ARBA00004494"/>
    </source>
</evidence>
<dbReference type="PRINTS" id="PR02107">
    <property type="entry name" value="INOS145TPRIP"/>
</dbReference>
<feature type="compositionally biased region" description="Basic and acidic residues" evidence="9">
    <location>
        <begin position="107"/>
        <end position="129"/>
    </location>
</feature>
<keyword evidence="11" id="KW-1185">Reference proteome</keyword>
<evidence type="ECO:0000256" key="7">
    <source>
        <dbReference type="ARBA" id="ARBA00023180"/>
    </source>
</evidence>
<evidence type="ECO:0000313" key="11">
    <source>
        <dbReference type="Proteomes" id="UP001314229"/>
    </source>
</evidence>
<dbReference type="InterPro" id="IPR026250">
    <property type="entry name" value="ITPRIP-like"/>
</dbReference>
<feature type="region of interest" description="Disordered" evidence="9">
    <location>
        <begin position="100"/>
        <end position="129"/>
    </location>
</feature>
<dbReference type="GO" id="GO:0005886">
    <property type="term" value="C:plasma membrane"/>
    <property type="evidence" value="ECO:0007669"/>
    <property type="project" value="UniProtKB-SubCell"/>
</dbReference>
<sequence>MQDILLRVFVVTLGLMHLRDDPGIEEQDGVILQKQEEWLLREGKKLDWEIAPVNQEMTRTDDQGALDDVKHVYKEQHEAAVSKELDQHVNEKDQMLNVTGTDQDLDKDEHFTDNYDSSLPEKSENDPDTDLKTLEVAHEDQADVPDVKGSLQTDMNSEVFTSKQEEAPVPHLHTKTSENETSETALADWEKDYLWYIWNTLSIISIIRFFRKYLMKNSQVKPEVVRAPLVPLPDSNTLQHFYSKFIQVSLDQRSRDGEFLEGFVKDLLESMKSICDGSGSMVMEDFQLVDVCDVIVPFTPPEPYSFQCLLWNNQATDLLPDKQVYGQIKLVENEKMPNGCHCQSSDAEDDMVCLLHCENEGLKSKMTDVCDGPLCMKNSPFLSKSQVTRWFQSTVRQAWTLISHKYEFELNIRYIDAPGALVVRFRSGKRICFSLNPVIKFNSDAHFYITPYSPNSLDTFWTLSLTMYEDSFLEHICKQLPDNSCHIQTLNIARFLHQRQTMLTGSSFLKDFHFKTALMNLLLTKDPSQWKPDNVACRLRDLLAFIQTSFEKKLLRHILIGNPLTQRVTELPAELTHVKPVNLFHPLVVHNCIYKNAVMHFQETLRNADMLIRDYVDQSNSSI</sequence>
<dbReference type="SMART" id="SM01265">
    <property type="entry name" value="Mab-21"/>
    <property type="match status" value="1"/>
</dbReference>
<evidence type="ECO:0000256" key="6">
    <source>
        <dbReference type="ARBA" id="ARBA00023054"/>
    </source>
</evidence>
<keyword evidence="8" id="KW-0539">Nucleus</keyword>
<dbReference type="PANTHER" id="PTHR10656">
    <property type="entry name" value="CELL FATE DETERMINING PROTEIN MAB21-RELATED"/>
    <property type="match status" value="1"/>
</dbReference>
<evidence type="ECO:0000256" key="8">
    <source>
        <dbReference type="ARBA" id="ARBA00023242"/>
    </source>
</evidence>
<gene>
    <name evidence="10" type="ORF">FSCOSCO3_A005132</name>
</gene>
<reference evidence="10 11" key="1">
    <citation type="submission" date="2024-01" db="EMBL/GenBank/DDBJ databases">
        <authorList>
            <person name="Alioto T."/>
            <person name="Alioto T."/>
            <person name="Gomez Garrido J."/>
        </authorList>
    </citation>
    <scope>NUCLEOTIDE SEQUENCE [LARGE SCALE GENOMIC DNA]</scope>
</reference>
<comment type="function">
    <text evidence="1">Enhances Ca(2+)-mediated inhibition of inositol 1,4,5-triphosphate receptor (ITPR) Ca(2+) release.</text>
</comment>
<organism evidence="10 11">
    <name type="scientific">Scomber scombrus</name>
    <name type="common">Atlantic mackerel</name>
    <name type="synonym">Scomber vernalis</name>
    <dbReference type="NCBI Taxonomy" id="13677"/>
    <lineage>
        <taxon>Eukaryota</taxon>
        <taxon>Metazoa</taxon>
        <taxon>Chordata</taxon>
        <taxon>Craniata</taxon>
        <taxon>Vertebrata</taxon>
        <taxon>Euteleostomi</taxon>
        <taxon>Actinopterygii</taxon>
        <taxon>Neopterygii</taxon>
        <taxon>Teleostei</taxon>
        <taxon>Neoteleostei</taxon>
        <taxon>Acanthomorphata</taxon>
        <taxon>Pelagiaria</taxon>
        <taxon>Scombriformes</taxon>
        <taxon>Scombridae</taxon>
        <taxon>Scomber</taxon>
    </lineage>
</organism>
<name>A0AAV1NWR3_SCOSC</name>
<keyword evidence="10" id="KW-0675">Receptor</keyword>
<protein>
    <recommendedName>
        <fullName evidence="4">Inositol 1,4,5-trisphosphate receptor-interacting protein</fullName>
    </recommendedName>
</protein>
<comment type="subcellular location">
    <subcellularLocation>
        <location evidence="2">Cell membrane</location>
        <topology evidence="2">Single-pass type I membrane protein</topology>
    </subcellularLocation>
    <subcellularLocation>
        <location evidence="3">Nucleus outer membrane</location>
        <topology evidence="3">Single-pass type I membrane protein</topology>
    </subcellularLocation>
</comment>
<comment type="caution">
    <text evidence="10">The sequence shown here is derived from an EMBL/GenBank/DDBJ whole genome shotgun (WGS) entry which is preliminary data.</text>
</comment>
<accession>A0AAV1NWR3</accession>
<keyword evidence="6" id="KW-0175">Coiled coil</keyword>
<dbReference type="EMBL" id="CAWUFR010000061">
    <property type="protein sequence ID" value="CAK6962867.1"/>
    <property type="molecule type" value="Genomic_DNA"/>
</dbReference>
<dbReference type="InterPro" id="IPR024810">
    <property type="entry name" value="MAB21L/cGLR"/>
</dbReference>
<dbReference type="Gene3D" id="1.10.1410.40">
    <property type="match status" value="1"/>
</dbReference>
<dbReference type="PANTHER" id="PTHR10656:SF8">
    <property type="entry name" value="INOSITOL 1,4,5-TRISPHOSPHATE RECEPTOR-INTERACTING PROTEIN"/>
    <property type="match status" value="1"/>
</dbReference>
<evidence type="ECO:0000256" key="9">
    <source>
        <dbReference type="SAM" id="MobiDB-lite"/>
    </source>
</evidence>
<evidence type="ECO:0000313" key="10">
    <source>
        <dbReference type="EMBL" id="CAK6962867.1"/>
    </source>
</evidence>
<dbReference type="AlphaFoldDB" id="A0AAV1NWR3"/>